<sequence>MAESIITALLWKVDSLIQEEAQHLQSAHTNFRDMKDELRSIQAFLRQADANEEIHVELDNWVKQVRDVAFELEDVLDEYMRQLEPQSDERICGFPFPNFQRIQNLNDLHEIASKMKEIMSKFEKIPARLQRYGFEAKSLLQAPNSKALNREKYYNPQDDALLLDDEDLVGVETPKNKLIEWLLTGDSAETIPVVGMGGLGKTCLVKKVYDDAAVKKRFEIHAWITVSKTFKIDALWKKLIRQLYQESLQPGLDDLEKMDSLEMKQKVNALLKSYRYVIVIDDVWSTDAWKSIQGAFPRKSGSRVIVTTRNKDVASISCTFEDHIYNMKPLSDEESSTLFNNRTFRRGPCPSHLADVSGRILKKCAGLPLAIVAISGVLMTKDRDVGSDEWDKIDRSLRAELKDNEMLRGINCILSLSYHDLPYYLKPCFLYTSLFHEDHPITCNKLIRLWLAEGFVQKKAGNTPEEVAESYLTELLKKSLIHVEERTSDGRMKTFRIHDLMREIIISKSHDQNFAAVSKENGGPRSEKVRRLSVHNTIENVQNDQNLHQLRSLLVFGVEEPLSKRYMPTLFSGGIKLLTVLDLQGTTNLKNFPTIITKLLSLRYLSLRNTKVRKIPGSIGMLQKLETLDLKRTLVSKLPTEILNLHSLRNLLVYHCELETDTAFNTKHGFKASNGIASLKSIQKLCFVKAGKTCSAVVREVRMLTELRRLGIIDLSTQNGTELCTSISKLKHLRALSVTSSKNEKLDLQHLAHPPISLQRLYLTGQLASLPPWIQSLQRLVKIFLKSSKLLEDPLTVLECLPNLVHIEFLQVYEGSELRFKKGNFQKLKILGLHEFDALRRVIIEEGSMPNLETLIMENCGDLKTIPSGIENPSKLTLLDFVNMPNELMTTIRRIPAEGPEHVRTKHITEVNWIYLKDGKWQIERLSSTVTNRQQDSHMKKTVWGIDNFRGK</sequence>
<dbReference type="InterPro" id="IPR038005">
    <property type="entry name" value="RX-like_CC"/>
</dbReference>
<feature type="domain" description="Disease resistance R13L4/SHOC-2-like LRR" evidence="7">
    <location>
        <begin position="549"/>
        <end position="858"/>
    </location>
</feature>
<dbReference type="InterPro" id="IPR042197">
    <property type="entry name" value="Apaf_helical"/>
</dbReference>
<dbReference type="PANTHER" id="PTHR23155:SF1205">
    <property type="entry name" value="DISEASE RESISTANCE PROTEIN RPM1"/>
    <property type="match status" value="1"/>
</dbReference>
<dbReference type="AlphaFoldDB" id="A0A7N0V3N5"/>
<dbReference type="InterPro" id="IPR002182">
    <property type="entry name" value="NB-ARC"/>
</dbReference>
<name>A0A7N0V3N5_KALFE</name>
<dbReference type="Gramene" id="Kaladp0098s0032.1.v1.1">
    <property type="protein sequence ID" value="Kaladp0098s0032.1.v1.1.CDS.1"/>
    <property type="gene ID" value="Kaladp0098s0032.v1.1"/>
</dbReference>
<evidence type="ECO:0000313" key="9">
    <source>
        <dbReference type="Proteomes" id="UP000594263"/>
    </source>
</evidence>
<dbReference type="SUPFAM" id="SSF52540">
    <property type="entry name" value="P-loop containing nucleoside triphosphate hydrolases"/>
    <property type="match status" value="1"/>
</dbReference>
<evidence type="ECO:0000256" key="3">
    <source>
        <dbReference type="ARBA" id="ARBA00022821"/>
    </source>
</evidence>
<dbReference type="Gene3D" id="1.10.10.10">
    <property type="entry name" value="Winged helix-like DNA-binding domain superfamily/Winged helix DNA-binding domain"/>
    <property type="match status" value="1"/>
</dbReference>
<evidence type="ECO:0000259" key="7">
    <source>
        <dbReference type="Pfam" id="PF23598"/>
    </source>
</evidence>
<feature type="domain" description="NB-ARC" evidence="4">
    <location>
        <begin position="172"/>
        <end position="345"/>
    </location>
</feature>
<evidence type="ECO:0000256" key="2">
    <source>
        <dbReference type="ARBA" id="ARBA00022741"/>
    </source>
</evidence>
<dbReference type="InterPro" id="IPR032675">
    <property type="entry name" value="LRR_dom_sf"/>
</dbReference>
<evidence type="ECO:0000259" key="6">
    <source>
        <dbReference type="Pfam" id="PF23559"/>
    </source>
</evidence>
<dbReference type="SUPFAM" id="SSF52058">
    <property type="entry name" value="L domain-like"/>
    <property type="match status" value="1"/>
</dbReference>
<evidence type="ECO:0000256" key="1">
    <source>
        <dbReference type="ARBA" id="ARBA00022737"/>
    </source>
</evidence>
<feature type="domain" description="Disease resistance protein winged helix" evidence="6">
    <location>
        <begin position="434"/>
        <end position="505"/>
    </location>
</feature>
<protein>
    <submittedName>
        <fullName evidence="8">Uncharacterized protein</fullName>
    </submittedName>
</protein>
<dbReference type="InterPro" id="IPR044974">
    <property type="entry name" value="Disease_R_plants"/>
</dbReference>
<evidence type="ECO:0000313" key="8">
    <source>
        <dbReference type="EnsemblPlants" id="Kaladp0098s0032.1.v1.1.CDS.1"/>
    </source>
</evidence>
<dbReference type="Proteomes" id="UP000594263">
    <property type="component" value="Unplaced"/>
</dbReference>
<dbReference type="OMA" id="CGMIIRQ"/>
<dbReference type="Gene3D" id="3.80.10.10">
    <property type="entry name" value="Ribonuclease Inhibitor"/>
    <property type="match status" value="1"/>
</dbReference>
<keyword evidence="9" id="KW-1185">Reference proteome</keyword>
<dbReference type="FunFam" id="3.40.50.300:FF:001091">
    <property type="entry name" value="Probable disease resistance protein At1g61300"/>
    <property type="match status" value="1"/>
</dbReference>
<dbReference type="PANTHER" id="PTHR23155">
    <property type="entry name" value="DISEASE RESISTANCE PROTEIN RP"/>
    <property type="match status" value="1"/>
</dbReference>
<dbReference type="Pfam" id="PF23598">
    <property type="entry name" value="LRR_14"/>
    <property type="match status" value="1"/>
</dbReference>
<evidence type="ECO:0000259" key="5">
    <source>
        <dbReference type="Pfam" id="PF18052"/>
    </source>
</evidence>
<dbReference type="GO" id="GO:0098542">
    <property type="term" value="P:defense response to other organism"/>
    <property type="evidence" value="ECO:0007669"/>
    <property type="project" value="TreeGrafter"/>
</dbReference>
<dbReference type="InterPro" id="IPR055414">
    <property type="entry name" value="LRR_R13L4/SHOC2-like"/>
</dbReference>
<dbReference type="EnsemblPlants" id="Kaladp0098s0032.1.v1.1">
    <property type="protein sequence ID" value="Kaladp0098s0032.1.v1.1.CDS.1"/>
    <property type="gene ID" value="Kaladp0098s0032.v1.1"/>
</dbReference>
<dbReference type="CDD" id="cd14798">
    <property type="entry name" value="RX-CC_like"/>
    <property type="match status" value="1"/>
</dbReference>
<dbReference type="PRINTS" id="PR00364">
    <property type="entry name" value="DISEASERSIST"/>
</dbReference>
<dbReference type="Pfam" id="PF00931">
    <property type="entry name" value="NB-ARC"/>
    <property type="match status" value="1"/>
</dbReference>
<dbReference type="GO" id="GO:0043531">
    <property type="term" value="F:ADP binding"/>
    <property type="evidence" value="ECO:0007669"/>
    <property type="project" value="InterPro"/>
</dbReference>
<evidence type="ECO:0000259" key="4">
    <source>
        <dbReference type="Pfam" id="PF00931"/>
    </source>
</evidence>
<feature type="domain" description="Disease resistance N-terminal" evidence="5">
    <location>
        <begin position="6"/>
        <end position="88"/>
    </location>
</feature>
<proteinExistence type="predicted"/>
<dbReference type="InterPro" id="IPR027417">
    <property type="entry name" value="P-loop_NTPase"/>
</dbReference>
<keyword evidence="2" id="KW-0547">Nucleotide-binding</keyword>
<dbReference type="Pfam" id="PF23559">
    <property type="entry name" value="WHD_DRP"/>
    <property type="match status" value="1"/>
</dbReference>
<dbReference type="InterPro" id="IPR036388">
    <property type="entry name" value="WH-like_DNA-bd_sf"/>
</dbReference>
<dbReference type="Gene3D" id="1.10.8.430">
    <property type="entry name" value="Helical domain of apoptotic protease-activating factors"/>
    <property type="match status" value="1"/>
</dbReference>
<dbReference type="Gene3D" id="3.40.50.300">
    <property type="entry name" value="P-loop containing nucleotide triphosphate hydrolases"/>
    <property type="match status" value="1"/>
</dbReference>
<dbReference type="FunFam" id="1.10.10.10:FF:000322">
    <property type="entry name" value="Probable disease resistance protein At1g63360"/>
    <property type="match status" value="1"/>
</dbReference>
<dbReference type="Gene3D" id="1.20.5.4130">
    <property type="match status" value="1"/>
</dbReference>
<dbReference type="Pfam" id="PF18052">
    <property type="entry name" value="Rx_N"/>
    <property type="match status" value="1"/>
</dbReference>
<dbReference type="InterPro" id="IPR041118">
    <property type="entry name" value="Rx_N"/>
</dbReference>
<accession>A0A7N0V3N5</accession>
<dbReference type="InterPro" id="IPR058922">
    <property type="entry name" value="WHD_DRP"/>
</dbReference>
<keyword evidence="1" id="KW-0677">Repeat</keyword>
<reference evidence="8" key="1">
    <citation type="submission" date="2021-01" db="UniProtKB">
        <authorList>
            <consortium name="EnsemblPlants"/>
        </authorList>
    </citation>
    <scope>IDENTIFICATION</scope>
</reference>
<organism evidence="8 9">
    <name type="scientific">Kalanchoe fedtschenkoi</name>
    <name type="common">Lavender scallops</name>
    <name type="synonym">South American air plant</name>
    <dbReference type="NCBI Taxonomy" id="63787"/>
    <lineage>
        <taxon>Eukaryota</taxon>
        <taxon>Viridiplantae</taxon>
        <taxon>Streptophyta</taxon>
        <taxon>Embryophyta</taxon>
        <taxon>Tracheophyta</taxon>
        <taxon>Spermatophyta</taxon>
        <taxon>Magnoliopsida</taxon>
        <taxon>eudicotyledons</taxon>
        <taxon>Gunneridae</taxon>
        <taxon>Pentapetalae</taxon>
        <taxon>Saxifragales</taxon>
        <taxon>Crassulaceae</taxon>
        <taxon>Kalanchoe</taxon>
    </lineage>
</organism>
<keyword evidence="3" id="KW-0611">Plant defense</keyword>